<comment type="similarity">
    <text evidence="2">Belongs to the SNAPC3/SRD2 family.</text>
</comment>
<dbReference type="GO" id="GO:0000978">
    <property type="term" value="F:RNA polymerase II cis-regulatory region sequence-specific DNA binding"/>
    <property type="evidence" value="ECO:0007669"/>
    <property type="project" value="TreeGrafter"/>
</dbReference>
<dbReference type="GO" id="GO:0019185">
    <property type="term" value="C:snRNA-activating protein complex"/>
    <property type="evidence" value="ECO:0007669"/>
    <property type="project" value="TreeGrafter"/>
</dbReference>
<dbReference type="eggNOG" id="KOG2664">
    <property type="taxonomic scope" value="Eukaryota"/>
</dbReference>
<evidence type="ECO:0000256" key="2">
    <source>
        <dbReference type="ARBA" id="ARBA00010410"/>
    </source>
</evidence>
<dbReference type="GO" id="GO:0042796">
    <property type="term" value="P:snRNA transcription by RNA polymerase III"/>
    <property type="evidence" value="ECO:0007669"/>
    <property type="project" value="TreeGrafter"/>
</dbReference>
<evidence type="ECO:0000256" key="6">
    <source>
        <dbReference type="ARBA" id="ARBA00023242"/>
    </source>
</evidence>
<accession>A0A0L0DQ63</accession>
<keyword evidence="6" id="KW-0539">Nucleus</keyword>
<dbReference type="GO" id="GO:0003681">
    <property type="term" value="F:bent DNA binding"/>
    <property type="evidence" value="ECO:0007669"/>
    <property type="project" value="TreeGrafter"/>
</dbReference>
<dbReference type="EMBL" id="GL349486">
    <property type="protein sequence ID" value="KNC54156.1"/>
    <property type="molecule type" value="Genomic_DNA"/>
</dbReference>
<dbReference type="GO" id="GO:0001046">
    <property type="term" value="F:core promoter sequence-specific DNA binding"/>
    <property type="evidence" value="ECO:0007669"/>
    <property type="project" value="TreeGrafter"/>
</dbReference>
<dbReference type="GO" id="GO:0005634">
    <property type="term" value="C:nucleus"/>
    <property type="evidence" value="ECO:0007669"/>
    <property type="project" value="UniProtKB-SubCell"/>
</dbReference>
<protein>
    <submittedName>
        <fullName evidence="8">snRNA-activating protein complex subunit 3</fullName>
    </submittedName>
</protein>
<keyword evidence="4" id="KW-0238">DNA-binding</keyword>
<comment type="subcellular location">
    <subcellularLocation>
        <location evidence="1">Nucleus</location>
    </subcellularLocation>
</comment>
<dbReference type="AlphaFoldDB" id="A0A0L0DQ63"/>
<dbReference type="GO" id="GO:0042795">
    <property type="term" value="P:snRNA transcription by RNA polymerase II"/>
    <property type="evidence" value="ECO:0007669"/>
    <property type="project" value="TreeGrafter"/>
</dbReference>
<organism evidence="8 9">
    <name type="scientific">Thecamonas trahens ATCC 50062</name>
    <dbReference type="NCBI Taxonomy" id="461836"/>
    <lineage>
        <taxon>Eukaryota</taxon>
        <taxon>Apusozoa</taxon>
        <taxon>Apusomonadida</taxon>
        <taxon>Apusomonadidae</taxon>
        <taxon>Thecamonas</taxon>
    </lineage>
</organism>
<reference evidence="8 9" key="1">
    <citation type="submission" date="2010-05" db="EMBL/GenBank/DDBJ databases">
        <title>The Genome Sequence of Thecamonas trahens ATCC 50062.</title>
        <authorList>
            <consortium name="The Broad Institute Genome Sequencing Platform"/>
            <person name="Russ C."/>
            <person name="Cuomo C."/>
            <person name="Shea T."/>
            <person name="Young S.K."/>
            <person name="Zeng Q."/>
            <person name="Koehrsen M."/>
            <person name="Haas B."/>
            <person name="Borodovsky M."/>
            <person name="Guigo R."/>
            <person name="Alvarado L."/>
            <person name="Berlin A."/>
            <person name="Bochicchio J."/>
            <person name="Borenstein D."/>
            <person name="Chapman S."/>
            <person name="Chen Z."/>
            <person name="Freedman E."/>
            <person name="Gellesch M."/>
            <person name="Goldberg J."/>
            <person name="Griggs A."/>
            <person name="Gujja S."/>
            <person name="Heilman E."/>
            <person name="Heiman D."/>
            <person name="Hepburn T."/>
            <person name="Howarth C."/>
            <person name="Jen D."/>
            <person name="Larson L."/>
            <person name="Mehta T."/>
            <person name="Park D."/>
            <person name="Pearson M."/>
            <person name="Roberts A."/>
            <person name="Saif S."/>
            <person name="Shenoy N."/>
            <person name="Sisk P."/>
            <person name="Stolte C."/>
            <person name="Sykes S."/>
            <person name="Thomson T."/>
            <person name="Walk T."/>
            <person name="White J."/>
            <person name="Yandava C."/>
            <person name="Burger G."/>
            <person name="Gray M.W."/>
            <person name="Holland P.W.H."/>
            <person name="King N."/>
            <person name="Lang F.B.F."/>
            <person name="Roger A.J."/>
            <person name="Ruiz-Trillo I."/>
            <person name="Lander E."/>
            <person name="Nusbaum C."/>
        </authorList>
    </citation>
    <scope>NUCLEOTIDE SEQUENCE [LARGE SCALE GENOMIC DNA]</scope>
    <source>
        <strain evidence="8 9">ATCC 50062</strain>
    </source>
</reference>
<evidence type="ECO:0000256" key="3">
    <source>
        <dbReference type="ARBA" id="ARBA00023015"/>
    </source>
</evidence>
<dbReference type="PANTHER" id="PTHR13421">
    <property type="entry name" value="SNRNA-ACTIVATING PROTEIN COMPLEX SUBUNIT 3"/>
    <property type="match status" value="1"/>
</dbReference>
<evidence type="ECO:0000313" key="9">
    <source>
        <dbReference type="Proteomes" id="UP000054408"/>
    </source>
</evidence>
<proteinExistence type="inferred from homology"/>
<dbReference type="OrthoDB" id="46583at2759"/>
<sequence>MTSSAAASRRETELVSVGEFRDSLMVVLHPSDGELNTLPPNDLDLETDDLIVPSLDDTVADVVRAKLADYGLSLEPSEGESRKRAAESAPSDDPVHEHAARKPKMLKSGRRLQSARSYSKAGMSALDRSSLLGGLLRGARYTSTKVRSPASQPATGLPPSWLASQILNDSGVPTMDELREKPGLAGLAAVETITAPRVPPNDVTEQMRREWEERGALEFPHLVEKELDFGEVLLLVQVNHQERNAMSQMFWVPASFTLDVLLRRMSCISNEILDGKQTLSAFLFIESVFYEMDRVPPPLQASALPLTSYAEGIIEWMREEKRFVSDVFGVARRASASTTTFADLRIRLGKSYLWQHQGSCCHEIRFVDMRRVVADDPRSSLCYPYLVFTGRSRRPRCHICKRELADFVVYGDKLAPVSPCHMCSECYQLLHYGPDGHMLYSDFQVFPVWQD</sequence>
<dbReference type="Proteomes" id="UP000054408">
    <property type="component" value="Unassembled WGS sequence"/>
</dbReference>
<gene>
    <name evidence="8" type="ORF">AMSG_09936</name>
</gene>
<dbReference type="PANTHER" id="PTHR13421:SF16">
    <property type="entry name" value="SNRNA-ACTIVATING PROTEIN COMPLEX SUBUNIT 3"/>
    <property type="match status" value="1"/>
</dbReference>
<keyword evidence="5" id="KW-0804">Transcription</keyword>
<dbReference type="GO" id="GO:0001006">
    <property type="term" value="F:RNA polymerase III type 3 promoter sequence-specific DNA binding"/>
    <property type="evidence" value="ECO:0007669"/>
    <property type="project" value="TreeGrafter"/>
</dbReference>
<keyword evidence="3" id="KW-0805">Transcription regulation</keyword>
<feature type="region of interest" description="Disordered" evidence="7">
    <location>
        <begin position="75"/>
        <end position="123"/>
    </location>
</feature>
<keyword evidence="9" id="KW-1185">Reference proteome</keyword>
<dbReference type="RefSeq" id="XP_013753977.1">
    <property type="nucleotide sequence ID" value="XM_013898523.1"/>
</dbReference>
<dbReference type="STRING" id="461836.A0A0L0DQ63"/>
<evidence type="ECO:0000256" key="5">
    <source>
        <dbReference type="ARBA" id="ARBA00023163"/>
    </source>
</evidence>
<evidence type="ECO:0000256" key="1">
    <source>
        <dbReference type="ARBA" id="ARBA00004123"/>
    </source>
</evidence>
<evidence type="ECO:0000313" key="8">
    <source>
        <dbReference type="EMBL" id="KNC54156.1"/>
    </source>
</evidence>
<name>A0A0L0DQ63_THETB</name>
<evidence type="ECO:0000256" key="4">
    <source>
        <dbReference type="ARBA" id="ARBA00023125"/>
    </source>
</evidence>
<dbReference type="Pfam" id="PF12251">
    <property type="entry name" value="SNAPC3"/>
    <property type="match status" value="1"/>
</dbReference>
<dbReference type="GeneID" id="25568288"/>
<dbReference type="InterPro" id="IPR022042">
    <property type="entry name" value="snRNA-activating_su3"/>
</dbReference>
<evidence type="ECO:0000256" key="7">
    <source>
        <dbReference type="SAM" id="MobiDB-lite"/>
    </source>
</evidence>
<feature type="compositionally biased region" description="Basic residues" evidence="7">
    <location>
        <begin position="101"/>
        <end position="110"/>
    </location>
</feature>